<evidence type="ECO:0000259" key="5">
    <source>
        <dbReference type="Pfam" id="PF23559"/>
    </source>
</evidence>
<dbReference type="InterPro" id="IPR032675">
    <property type="entry name" value="LRR_dom_sf"/>
</dbReference>
<protein>
    <recommendedName>
        <fullName evidence="9">NB-ARC domain-containing protein</fullName>
    </recommendedName>
</protein>
<dbReference type="Pfam" id="PF00931">
    <property type="entry name" value="NB-ARC"/>
    <property type="match status" value="1"/>
</dbReference>
<organism evidence="7 8">
    <name type="scientific">Rhynchospora tenuis</name>
    <dbReference type="NCBI Taxonomy" id="198213"/>
    <lineage>
        <taxon>Eukaryota</taxon>
        <taxon>Viridiplantae</taxon>
        <taxon>Streptophyta</taxon>
        <taxon>Embryophyta</taxon>
        <taxon>Tracheophyta</taxon>
        <taxon>Spermatophyta</taxon>
        <taxon>Magnoliopsida</taxon>
        <taxon>Liliopsida</taxon>
        <taxon>Poales</taxon>
        <taxon>Cyperaceae</taxon>
        <taxon>Cyperoideae</taxon>
        <taxon>Rhynchosporeae</taxon>
        <taxon>Rhynchospora</taxon>
    </lineage>
</organism>
<dbReference type="Gene3D" id="1.10.10.10">
    <property type="entry name" value="Winged helix-like DNA-binding domain superfamily/Winged helix DNA-binding domain"/>
    <property type="match status" value="1"/>
</dbReference>
<keyword evidence="2" id="KW-0611">Plant defense</keyword>
<dbReference type="InterPro" id="IPR002182">
    <property type="entry name" value="NB-ARC"/>
</dbReference>
<keyword evidence="1" id="KW-0433">Leucine-rich repeat</keyword>
<evidence type="ECO:0000259" key="6">
    <source>
        <dbReference type="Pfam" id="PF25019"/>
    </source>
</evidence>
<dbReference type="Gene3D" id="3.40.50.300">
    <property type="entry name" value="P-loop containing nucleotide triphosphate hydrolases"/>
    <property type="match status" value="1"/>
</dbReference>
<comment type="caution">
    <text evidence="7">The sequence shown here is derived from an EMBL/GenBank/DDBJ whole genome shotgun (WGS) entry which is preliminary data.</text>
</comment>
<feature type="region of interest" description="Disordered" evidence="3">
    <location>
        <begin position="1"/>
        <end position="59"/>
    </location>
</feature>
<evidence type="ECO:0008006" key="9">
    <source>
        <dbReference type="Google" id="ProtNLM"/>
    </source>
</evidence>
<sequence length="1098" mass="125327">MDPNTDRSSPRRQLQGPKPPRLSINKESHKIRKAPPRPAPPPHATTTAEHAPHFPDARPLHIYDASPQIIDIKPSDWISHVLSLTGQNSDADLGATSPATSLTTIEKSVTHSSPSPSLTRNPMKDIIDDDLDDFPYISPLPLDYLEDLVREDLSGENYKRVKQEDRGTLLEAYGLELKATKEETDQSSNARLHEQLVVEKGSCEQVFEVGGSSVFGWEDDKNKIFELILGGYYINQNPNIVSVVADRGIGRTTILNLIHNDARELIAFDSIRFICMPEEFDDKDLMRVVIQSLSHVPCNITDIEILKEIAIEELRDNKVLLLLDNFENNTQKCWDLLSMLLNVCAKESSIVVSTTRKAVAEVMVPMHFYYLNHLSDELCWSIFKHGAFFSQNLNAKSDLLDVGKHLVAKCKNNVLCIKLVSGLVRHSLNVDWWRAVLDSDFWEIDEMEGDVLPALRICYEFLPPYLKKCFNYCSLFPTEHIFLKQCLVQIWLSQGFIEPGESKELETIGLEYFDELLSRSFFQPSPIHDTKEEKFMMPGLVHDFVQKLCKNQYFRSEGYMQQAPGDTCHLSLVPHEFHSVSLKHLTAWVHNLQTFIVLNPQACHYESIYPPTINIVELDDLFKRFMNLTMLKLDNTDIAELPPSIMLLKNLLFLGLSNTNIKRIPMEVSNLVQLETVEARNCHYLEELPKAIEALTNLVYLDVTKEAGYVVMPCGIGKLTNLRRLATFNVGTDPLIHCGIEELKYMEHLKGCLQISGLLNVRSGIDAKEAHIRSKEEIETLSLYWSDGKIILEGEEGAEIAEEVLQNLHPNDNLKEVIIRDYPGNTFPMWIKSPSFSRLISVIFDHCYNCEKLPNLGALPSLRFLSVQKMYRVQTMNLSNSEFIPENGIRYPSLEQLNICEMYELEDWFEIRNQDFPCIRSLSINKCSFLRKIPKFASLVELSIYSCSQFLEFIDLPSLQSLHIEGLQKTRFVRLPRNLIRLKKLEISYCPELLSIEGLSELNSLKTIKVIRCPKLDLQGNSNMKRDRHTSVLARGKQIASTEGLVYSGSDLIYQERDQPRTSKIALTEGLEFSASDLTYQEQDQPRTSKKRKAATDR</sequence>
<dbReference type="InterPro" id="IPR056789">
    <property type="entry name" value="LRR_R13L1-DRL21"/>
</dbReference>
<dbReference type="GO" id="GO:0006952">
    <property type="term" value="P:defense response"/>
    <property type="evidence" value="ECO:0007669"/>
    <property type="project" value="UniProtKB-KW"/>
</dbReference>
<name>A0AAD6A3F4_9POAL</name>
<dbReference type="InterPro" id="IPR058922">
    <property type="entry name" value="WHD_DRP"/>
</dbReference>
<dbReference type="SUPFAM" id="SSF52058">
    <property type="entry name" value="L domain-like"/>
    <property type="match status" value="1"/>
</dbReference>
<dbReference type="Pfam" id="PF25019">
    <property type="entry name" value="LRR_R13L1-DRL21"/>
    <property type="match status" value="1"/>
</dbReference>
<dbReference type="EMBL" id="JAMRDG010000001">
    <property type="protein sequence ID" value="KAJ3708982.1"/>
    <property type="molecule type" value="Genomic_DNA"/>
</dbReference>
<evidence type="ECO:0000313" key="8">
    <source>
        <dbReference type="Proteomes" id="UP001210211"/>
    </source>
</evidence>
<dbReference type="Pfam" id="PF23559">
    <property type="entry name" value="WHD_DRP"/>
    <property type="match status" value="1"/>
</dbReference>
<dbReference type="PANTHER" id="PTHR36766">
    <property type="entry name" value="PLANT BROAD-SPECTRUM MILDEW RESISTANCE PROTEIN RPW8"/>
    <property type="match status" value="1"/>
</dbReference>
<accession>A0AAD6A3F4</accession>
<evidence type="ECO:0000259" key="4">
    <source>
        <dbReference type="Pfam" id="PF00931"/>
    </source>
</evidence>
<proteinExistence type="predicted"/>
<feature type="region of interest" description="Disordered" evidence="3">
    <location>
        <begin position="1077"/>
        <end position="1098"/>
    </location>
</feature>
<dbReference type="AlphaFoldDB" id="A0AAD6A3F4"/>
<evidence type="ECO:0000313" key="7">
    <source>
        <dbReference type="EMBL" id="KAJ3708982.1"/>
    </source>
</evidence>
<reference evidence="7 8" key="1">
    <citation type="journal article" date="2022" name="Cell">
        <title>Repeat-based holocentromeres influence genome architecture and karyotype evolution.</title>
        <authorList>
            <person name="Hofstatter P.G."/>
            <person name="Thangavel G."/>
            <person name="Lux T."/>
            <person name="Neumann P."/>
            <person name="Vondrak T."/>
            <person name="Novak P."/>
            <person name="Zhang M."/>
            <person name="Costa L."/>
            <person name="Castellani M."/>
            <person name="Scott A."/>
            <person name="Toegelov H."/>
            <person name="Fuchs J."/>
            <person name="Mata-Sucre Y."/>
            <person name="Dias Y."/>
            <person name="Vanzela A.L.L."/>
            <person name="Huettel B."/>
            <person name="Almeida C.C.S."/>
            <person name="Simkova H."/>
            <person name="Souza G."/>
            <person name="Pedrosa-Harand A."/>
            <person name="Macas J."/>
            <person name="Mayer K.F.X."/>
            <person name="Houben A."/>
            <person name="Marques A."/>
        </authorList>
    </citation>
    <scope>NUCLEOTIDE SEQUENCE [LARGE SCALE GENOMIC DNA]</scope>
    <source>
        <strain evidence="7">RhyTen1mFocal</strain>
    </source>
</reference>
<dbReference type="Proteomes" id="UP001210211">
    <property type="component" value="Unassembled WGS sequence"/>
</dbReference>
<dbReference type="SUPFAM" id="SSF52540">
    <property type="entry name" value="P-loop containing nucleoside triphosphate hydrolases"/>
    <property type="match status" value="1"/>
</dbReference>
<evidence type="ECO:0000256" key="2">
    <source>
        <dbReference type="ARBA" id="ARBA00022821"/>
    </source>
</evidence>
<gene>
    <name evidence="7" type="ORF">LUZ61_012687</name>
</gene>
<dbReference type="Gene3D" id="3.80.10.10">
    <property type="entry name" value="Ribonuclease Inhibitor"/>
    <property type="match status" value="2"/>
</dbReference>
<evidence type="ECO:0000256" key="3">
    <source>
        <dbReference type="SAM" id="MobiDB-lite"/>
    </source>
</evidence>
<keyword evidence="8" id="KW-1185">Reference proteome</keyword>
<dbReference type="PANTHER" id="PTHR36766:SF70">
    <property type="entry name" value="DISEASE RESISTANCE PROTEIN RGA4"/>
    <property type="match status" value="1"/>
</dbReference>
<feature type="domain" description="Disease resistance protein winged helix" evidence="5">
    <location>
        <begin position="475"/>
        <end position="545"/>
    </location>
</feature>
<dbReference type="InterPro" id="IPR027417">
    <property type="entry name" value="P-loop_NTPase"/>
</dbReference>
<dbReference type="GO" id="GO:0043531">
    <property type="term" value="F:ADP binding"/>
    <property type="evidence" value="ECO:0007669"/>
    <property type="project" value="InterPro"/>
</dbReference>
<feature type="domain" description="R13L1/DRL21-like LRR repeat region" evidence="6">
    <location>
        <begin position="740"/>
        <end position="870"/>
    </location>
</feature>
<feature type="domain" description="NB-ARC" evidence="4">
    <location>
        <begin position="235"/>
        <end position="388"/>
    </location>
</feature>
<dbReference type="InterPro" id="IPR036388">
    <property type="entry name" value="WH-like_DNA-bd_sf"/>
</dbReference>
<evidence type="ECO:0000256" key="1">
    <source>
        <dbReference type="ARBA" id="ARBA00022614"/>
    </source>
</evidence>
<dbReference type="PRINTS" id="PR00364">
    <property type="entry name" value="DISEASERSIST"/>
</dbReference>
<feature type="compositionally biased region" description="Basic residues" evidence="3">
    <location>
        <begin position="1088"/>
        <end position="1098"/>
    </location>
</feature>
<feature type="compositionally biased region" description="Basic and acidic residues" evidence="3">
    <location>
        <begin position="50"/>
        <end position="59"/>
    </location>
</feature>